<accession>A0A6N7XDL2</accession>
<gene>
    <name evidence="1" type="ORF">FYJ83_01445</name>
</gene>
<dbReference type="AlphaFoldDB" id="A0A6N7XDL2"/>
<proteinExistence type="predicted"/>
<dbReference type="EMBL" id="VUNQ01000002">
    <property type="protein sequence ID" value="MSU00131.1"/>
    <property type="molecule type" value="Genomic_DNA"/>
</dbReference>
<evidence type="ECO:0000313" key="2">
    <source>
        <dbReference type="Proteomes" id="UP000469523"/>
    </source>
</evidence>
<organism evidence="1 2">
    <name type="scientific">Tissierella pigra</name>
    <dbReference type="NCBI Taxonomy" id="2607614"/>
    <lineage>
        <taxon>Bacteria</taxon>
        <taxon>Bacillati</taxon>
        <taxon>Bacillota</taxon>
        <taxon>Tissierellia</taxon>
        <taxon>Tissierellales</taxon>
        <taxon>Tissierellaceae</taxon>
        <taxon>Tissierella</taxon>
    </lineage>
</organism>
<reference evidence="1 2" key="1">
    <citation type="submission" date="2019-09" db="EMBL/GenBank/DDBJ databases">
        <title>In-depth cultivation of the pig gut microbiome towards novel bacterial diversity and tailored functional studies.</title>
        <authorList>
            <person name="Wylensek D."/>
            <person name="Hitch T.C.A."/>
            <person name="Clavel T."/>
        </authorList>
    </citation>
    <scope>NUCLEOTIDE SEQUENCE [LARGE SCALE GENOMIC DNA]</scope>
    <source>
        <strain evidence="1 2">WCA3-693-APC-4?</strain>
    </source>
</reference>
<keyword evidence="2" id="KW-1185">Reference proteome</keyword>
<comment type="caution">
    <text evidence="1">The sequence shown here is derived from an EMBL/GenBank/DDBJ whole genome shotgun (WGS) entry which is preliminary data.</text>
</comment>
<evidence type="ECO:0000313" key="1">
    <source>
        <dbReference type="EMBL" id="MSU00131.1"/>
    </source>
</evidence>
<dbReference type="Proteomes" id="UP000469523">
    <property type="component" value="Unassembled WGS sequence"/>
</dbReference>
<name>A0A6N7XDL2_9FIRM</name>
<sequence>MIIKSLEKYSTEDVEDVLEKYKYLKEYFNNNISNNIINEYPDNIFISKNKFSVFNHTKMKQLIIN</sequence>
<protein>
    <submittedName>
        <fullName evidence="1">Uncharacterized protein</fullName>
    </submittedName>
</protein>